<dbReference type="InterPro" id="IPR039104">
    <property type="entry name" value="6PGL"/>
</dbReference>
<evidence type="ECO:0000313" key="8">
    <source>
        <dbReference type="EMBL" id="ERL93410.1"/>
    </source>
</evidence>
<dbReference type="UniPathway" id="UPA00115">
    <property type="reaction ID" value="UER00409"/>
</dbReference>
<dbReference type="InterPro" id="IPR037171">
    <property type="entry name" value="NagB/RpiA_transferase-like"/>
</dbReference>
<dbReference type="FunFam" id="3.40.50.1360:FF:000005">
    <property type="entry name" value="6-phosphogluconolactonase"/>
    <property type="match status" value="1"/>
</dbReference>
<evidence type="ECO:0000256" key="2">
    <source>
        <dbReference type="ARBA" id="ARBA00004961"/>
    </source>
</evidence>
<dbReference type="NCBIfam" id="TIGR01198">
    <property type="entry name" value="pgl"/>
    <property type="match status" value="1"/>
</dbReference>
<proteinExistence type="inferred from homology"/>
<organism evidence="8 9">
    <name type="scientific">Dendroctonus ponderosae</name>
    <name type="common">Mountain pine beetle</name>
    <dbReference type="NCBI Taxonomy" id="77166"/>
    <lineage>
        <taxon>Eukaryota</taxon>
        <taxon>Metazoa</taxon>
        <taxon>Ecdysozoa</taxon>
        <taxon>Arthropoda</taxon>
        <taxon>Hexapoda</taxon>
        <taxon>Insecta</taxon>
        <taxon>Pterygota</taxon>
        <taxon>Neoptera</taxon>
        <taxon>Endopterygota</taxon>
        <taxon>Coleoptera</taxon>
        <taxon>Polyphaga</taxon>
        <taxon>Cucujiformia</taxon>
        <taxon>Curculionidae</taxon>
        <taxon>Scolytinae</taxon>
        <taxon>Dendroctonus</taxon>
    </lineage>
</organism>
<dbReference type="OrthoDB" id="432544at2759"/>
<evidence type="ECO:0000259" key="7">
    <source>
        <dbReference type="Pfam" id="PF01182"/>
    </source>
</evidence>
<protein>
    <recommendedName>
        <fullName evidence="4 6">6-phosphogluconolactonase</fullName>
        <shortName evidence="6">6PGL</shortName>
        <ecNumber evidence="4 6">3.1.1.31</ecNumber>
    </recommendedName>
</protein>
<gene>
    <name evidence="8" type="ORF">D910_10702</name>
</gene>
<name>U4UTG0_DENPD</name>
<dbReference type="EC" id="3.1.1.31" evidence="4 6"/>
<dbReference type="Gene3D" id="3.40.50.1360">
    <property type="match status" value="1"/>
</dbReference>
<evidence type="ECO:0000313" key="9">
    <source>
        <dbReference type="Proteomes" id="UP000030742"/>
    </source>
</evidence>
<comment type="similarity">
    <text evidence="3 6">Belongs to the glucosamine/galactosamine-6-phosphate isomerase family. 6-phosphogluconolactonase subfamily.</text>
</comment>
<dbReference type="PANTHER" id="PTHR11054">
    <property type="entry name" value="6-PHOSPHOGLUCONOLACTONASE"/>
    <property type="match status" value="1"/>
</dbReference>
<sequence length="278" mass="30256">MPVTEQIHKELSCEEKDAAAFLRERFLFLVASLPVCGPSNRMGVTVVENKNEVIVALSKLIEATATESIERNGVFNIGVSGGSLVSFLATGLTKISTDFSKWKIFFCDERLVPVADPDSTFGVYKKQLIDTEAVSLKEDQFVTVKQGVSAAEAAEEYAAKIKKYIPLSPLPRFDLLLLGMGPDGHTCSLFPGHALLNETAKWVAPITDSPKPPPSRITLTFPVINAARVCAFAVSGKEKAEMIKRIHVDKEDLPATRVQPTSGNLQWIVDKDAGALLN</sequence>
<dbReference type="GO" id="GO:0006098">
    <property type="term" value="P:pentose-phosphate shunt"/>
    <property type="evidence" value="ECO:0007669"/>
    <property type="project" value="UniProtKB-UniPathway"/>
</dbReference>
<evidence type="ECO:0000256" key="1">
    <source>
        <dbReference type="ARBA" id="ARBA00000832"/>
    </source>
</evidence>
<dbReference type="GO" id="GO:0017057">
    <property type="term" value="F:6-phosphogluconolactonase activity"/>
    <property type="evidence" value="ECO:0007669"/>
    <property type="project" value="UniProtKB-UniRule"/>
</dbReference>
<dbReference type="Pfam" id="PF01182">
    <property type="entry name" value="Glucosamine_iso"/>
    <property type="match status" value="1"/>
</dbReference>
<evidence type="ECO:0000256" key="6">
    <source>
        <dbReference type="RuleBase" id="RU365095"/>
    </source>
</evidence>
<dbReference type="GO" id="GO:0005975">
    <property type="term" value="P:carbohydrate metabolic process"/>
    <property type="evidence" value="ECO:0007669"/>
    <property type="project" value="UniProtKB-UniRule"/>
</dbReference>
<comment type="function">
    <text evidence="6">Hydrolysis of 6-phosphogluconolactone to 6-phosphogluconate.</text>
</comment>
<comment type="catalytic activity">
    <reaction evidence="1 6">
        <text>6-phospho-D-glucono-1,5-lactone + H2O = 6-phospho-D-gluconate + H(+)</text>
        <dbReference type="Rhea" id="RHEA:12556"/>
        <dbReference type="ChEBI" id="CHEBI:15377"/>
        <dbReference type="ChEBI" id="CHEBI:15378"/>
        <dbReference type="ChEBI" id="CHEBI:57955"/>
        <dbReference type="ChEBI" id="CHEBI:58759"/>
        <dbReference type="EC" id="3.1.1.31"/>
    </reaction>
</comment>
<evidence type="ECO:0000256" key="3">
    <source>
        <dbReference type="ARBA" id="ARBA00010662"/>
    </source>
</evidence>
<feature type="domain" description="Glucosamine/galactosamine-6-phosphate isomerase" evidence="7">
    <location>
        <begin position="49"/>
        <end position="267"/>
    </location>
</feature>
<reference evidence="8 9" key="1">
    <citation type="journal article" date="2013" name="Genome Biol.">
        <title>Draft genome of the mountain pine beetle, Dendroctonus ponderosae Hopkins, a major forest pest.</title>
        <authorList>
            <person name="Keeling C.I."/>
            <person name="Yuen M.M."/>
            <person name="Liao N.Y."/>
            <person name="Docking T.R."/>
            <person name="Chan S.K."/>
            <person name="Taylor G.A."/>
            <person name="Palmquist D.L."/>
            <person name="Jackman S.D."/>
            <person name="Nguyen A."/>
            <person name="Li M."/>
            <person name="Henderson H."/>
            <person name="Janes J.K."/>
            <person name="Zhao Y."/>
            <person name="Pandoh P."/>
            <person name="Moore R."/>
            <person name="Sperling F.A."/>
            <person name="Huber D.P."/>
            <person name="Birol I."/>
            <person name="Jones S.J."/>
            <person name="Bohlmann J."/>
        </authorList>
    </citation>
    <scope>NUCLEOTIDE SEQUENCE</scope>
</reference>
<dbReference type="EMBL" id="KB632356">
    <property type="protein sequence ID" value="ERL93410.1"/>
    <property type="molecule type" value="Genomic_DNA"/>
</dbReference>
<evidence type="ECO:0000256" key="4">
    <source>
        <dbReference type="ARBA" id="ARBA00013198"/>
    </source>
</evidence>
<dbReference type="PANTHER" id="PTHR11054:SF0">
    <property type="entry name" value="6-PHOSPHOGLUCONOLACTONASE"/>
    <property type="match status" value="1"/>
</dbReference>
<evidence type="ECO:0000256" key="5">
    <source>
        <dbReference type="ARBA" id="ARBA00022801"/>
    </source>
</evidence>
<dbReference type="STRING" id="77166.U4UTG0"/>
<dbReference type="Proteomes" id="UP000030742">
    <property type="component" value="Unassembled WGS sequence"/>
</dbReference>
<dbReference type="AlphaFoldDB" id="U4UTG0"/>
<dbReference type="InterPro" id="IPR006148">
    <property type="entry name" value="Glc/Gal-6P_isomerase"/>
</dbReference>
<dbReference type="CDD" id="cd01400">
    <property type="entry name" value="6PGL"/>
    <property type="match status" value="1"/>
</dbReference>
<accession>U4UTG0</accession>
<dbReference type="SUPFAM" id="SSF100950">
    <property type="entry name" value="NagB/RpiA/CoA transferase-like"/>
    <property type="match status" value="1"/>
</dbReference>
<comment type="pathway">
    <text evidence="2 6">Carbohydrate degradation; pentose phosphate pathway; D-ribulose 5-phosphate from D-glucose 6-phosphate (oxidative stage): step 2/3.</text>
</comment>
<keyword evidence="5 6" id="KW-0378">Hydrolase</keyword>
<dbReference type="InterPro" id="IPR005900">
    <property type="entry name" value="6-phosphogluconolactonase_DevB"/>
</dbReference>